<sequence length="319" mass="34664">MSRYAALDLATLPEPSAVVELDYDALLEARLVELDRHLRDGRFEQAEADEIMALARSIAASPARYLSEAGASRELYMNARINAAVKSVLLATAKRSDLDHLGAGRSVTRLVLDDSDPDNIIYEDDESYRARIQLVLESYSPYGPEGAYVYWALQASGDVLDVVPYGPDDNLDPPVPPAEPVICVLSRIGDGAANAKLLDRVYQNLKADKRRPVGDKLTVISATPVHYEVEAELHVVSASTASIVEEQAQATLQKFISTRLAIGRPLYRTTLAAALKVDGVEEVLITKPEADVMVSPFEAPFAASVKITVSSITGGWRNV</sequence>
<reference evidence="1 2" key="1">
    <citation type="submission" date="2016-10" db="EMBL/GenBank/DDBJ databases">
        <authorList>
            <person name="Varghese N."/>
            <person name="Submissions S."/>
        </authorList>
    </citation>
    <scope>NUCLEOTIDE SEQUENCE [LARGE SCALE GENOMIC DNA]</scope>
    <source>
        <strain evidence="1 2">DSM 16392</strain>
    </source>
</reference>
<dbReference type="InterPro" id="IPR014507">
    <property type="entry name" value="Baseplate_assembly_J_pred"/>
</dbReference>
<dbReference type="RefSeq" id="WP_093522614.1">
    <property type="nucleotide sequence ID" value="NZ_FOSK01000013.1"/>
</dbReference>
<protein>
    <submittedName>
        <fullName evidence="1">Phage-related baseplate assembly protein</fullName>
    </submittedName>
</protein>
<organism evidence="1 2">
    <name type="scientific">Pseudovibrio ascidiaceicola</name>
    <dbReference type="NCBI Taxonomy" id="285279"/>
    <lineage>
        <taxon>Bacteria</taxon>
        <taxon>Pseudomonadati</taxon>
        <taxon>Pseudomonadota</taxon>
        <taxon>Alphaproteobacteria</taxon>
        <taxon>Hyphomicrobiales</taxon>
        <taxon>Stappiaceae</taxon>
        <taxon>Pseudovibrio</taxon>
    </lineage>
</organism>
<dbReference type="PIRSF" id="PIRSF020481">
    <property type="entry name" value="BAP"/>
    <property type="match status" value="1"/>
</dbReference>
<comment type="caution">
    <text evidence="1">The sequence shown here is derived from an EMBL/GenBank/DDBJ whole genome shotgun (WGS) entry which is preliminary data.</text>
</comment>
<keyword evidence="2" id="KW-1185">Reference proteome</keyword>
<gene>
    <name evidence="1" type="ORF">SAMN04488518_11351</name>
</gene>
<evidence type="ECO:0000313" key="1">
    <source>
        <dbReference type="EMBL" id="SFK98251.1"/>
    </source>
</evidence>
<accession>A0A1I4E273</accession>
<proteinExistence type="predicted"/>
<dbReference type="Proteomes" id="UP000199598">
    <property type="component" value="Unassembled WGS sequence"/>
</dbReference>
<dbReference type="EMBL" id="FOSK01000013">
    <property type="protein sequence ID" value="SFK98251.1"/>
    <property type="molecule type" value="Genomic_DNA"/>
</dbReference>
<evidence type="ECO:0000313" key="2">
    <source>
        <dbReference type="Proteomes" id="UP000199598"/>
    </source>
</evidence>
<name>A0A1I4E273_9HYPH</name>